<comment type="caution">
    <text evidence="6">The sequence shown here is derived from an EMBL/GenBank/DDBJ whole genome shotgun (WGS) entry which is preliminary data.</text>
</comment>
<evidence type="ECO:0000256" key="3">
    <source>
        <dbReference type="ARBA" id="ARBA00022729"/>
    </source>
</evidence>
<feature type="region of interest" description="Disordered" evidence="4">
    <location>
        <begin position="395"/>
        <end position="433"/>
    </location>
</feature>
<dbReference type="Gene3D" id="3.40.190.10">
    <property type="entry name" value="Periplasmic binding protein-like II"/>
    <property type="match status" value="2"/>
</dbReference>
<dbReference type="OrthoDB" id="47924at2759"/>
<dbReference type="Proteomes" id="UP000266841">
    <property type="component" value="Unassembled WGS sequence"/>
</dbReference>
<evidence type="ECO:0000313" key="6">
    <source>
        <dbReference type="EMBL" id="EJK65573.1"/>
    </source>
</evidence>
<feature type="compositionally biased region" description="Basic and acidic residues" evidence="4">
    <location>
        <begin position="284"/>
        <end position="295"/>
    </location>
</feature>
<name>K0SHC2_THAOC</name>
<feature type="compositionally biased region" description="Polar residues" evidence="4">
    <location>
        <begin position="306"/>
        <end position="317"/>
    </location>
</feature>
<dbReference type="eggNOG" id="ENOG502S7TA">
    <property type="taxonomic scope" value="Eukaryota"/>
</dbReference>
<dbReference type="AlphaFoldDB" id="K0SHC2"/>
<evidence type="ECO:0000259" key="5">
    <source>
        <dbReference type="SMART" id="SM00062"/>
    </source>
</evidence>
<evidence type="ECO:0000256" key="2">
    <source>
        <dbReference type="ARBA" id="ARBA00022448"/>
    </source>
</evidence>
<gene>
    <name evidence="6" type="ORF">THAOC_13553</name>
</gene>
<feature type="compositionally biased region" description="Basic and acidic residues" evidence="4">
    <location>
        <begin position="422"/>
        <end position="431"/>
    </location>
</feature>
<dbReference type="EMBL" id="AGNL01015671">
    <property type="protein sequence ID" value="EJK65573.1"/>
    <property type="molecule type" value="Genomic_DNA"/>
</dbReference>
<keyword evidence="7" id="KW-1185">Reference proteome</keyword>
<dbReference type="Pfam" id="PF00497">
    <property type="entry name" value="SBP_bac_3"/>
    <property type="match status" value="1"/>
</dbReference>
<comment type="similarity">
    <text evidence="1">Belongs to the bacterial solute-binding protein 3 family.</text>
</comment>
<dbReference type="InterPro" id="IPR001638">
    <property type="entry name" value="Solute-binding_3/MltF_N"/>
</dbReference>
<dbReference type="PANTHER" id="PTHR30085">
    <property type="entry name" value="AMINO ACID ABC TRANSPORTER PERMEASE"/>
    <property type="match status" value="1"/>
</dbReference>
<keyword evidence="2" id="KW-0813">Transport</keyword>
<organism evidence="6 7">
    <name type="scientific">Thalassiosira oceanica</name>
    <name type="common">Marine diatom</name>
    <dbReference type="NCBI Taxonomy" id="159749"/>
    <lineage>
        <taxon>Eukaryota</taxon>
        <taxon>Sar</taxon>
        <taxon>Stramenopiles</taxon>
        <taxon>Ochrophyta</taxon>
        <taxon>Bacillariophyta</taxon>
        <taxon>Coscinodiscophyceae</taxon>
        <taxon>Thalassiosirophycidae</taxon>
        <taxon>Thalassiosirales</taxon>
        <taxon>Thalassiosiraceae</taxon>
        <taxon>Thalassiosira</taxon>
    </lineage>
</organism>
<feature type="compositionally biased region" description="Polar residues" evidence="4">
    <location>
        <begin position="117"/>
        <end position="130"/>
    </location>
</feature>
<feature type="compositionally biased region" description="Basic and acidic residues" evidence="4">
    <location>
        <begin position="137"/>
        <end position="152"/>
    </location>
</feature>
<feature type="compositionally biased region" description="Basic and acidic residues" evidence="4">
    <location>
        <begin position="333"/>
        <end position="342"/>
    </location>
</feature>
<evidence type="ECO:0000256" key="4">
    <source>
        <dbReference type="SAM" id="MobiDB-lite"/>
    </source>
</evidence>
<feature type="region of interest" description="Disordered" evidence="4">
    <location>
        <begin position="1"/>
        <end position="371"/>
    </location>
</feature>
<accession>K0SHC2</accession>
<dbReference type="SMART" id="SM00062">
    <property type="entry name" value="PBPb"/>
    <property type="match status" value="1"/>
</dbReference>
<feature type="region of interest" description="Disordered" evidence="4">
    <location>
        <begin position="1218"/>
        <end position="1237"/>
    </location>
</feature>
<feature type="domain" description="Solute-binding protein family 3/N-terminal" evidence="5">
    <location>
        <begin position="724"/>
        <end position="952"/>
    </location>
</feature>
<feature type="compositionally biased region" description="Polar residues" evidence="4">
    <location>
        <begin position="398"/>
        <end position="412"/>
    </location>
</feature>
<proteinExistence type="inferred from homology"/>
<dbReference type="InterPro" id="IPR051455">
    <property type="entry name" value="Bact_solute-bind_prot3"/>
</dbReference>
<protein>
    <recommendedName>
        <fullName evidence="5">Solute-binding protein family 3/N-terminal domain-containing protein</fullName>
    </recommendedName>
</protein>
<dbReference type="SUPFAM" id="SSF53850">
    <property type="entry name" value="Periplasmic binding protein-like II"/>
    <property type="match status" value="1"/>
</dbReference>
<feature type="compositionally biased region" description="Polar residues" evidence="4">
    <location>
        <begin position="70"/>
        <end position="106"/>
    </location>
</feature>
<feature type="non-terminal residue" evidence="6">
    <location>
        <position position="1"/>
    </location>
</feature>
<feature type="compositionally biased region" description="Basic and acidic residues" evidence="4">
    <location>
        <begin position="235"/>
        <end position="273"/>
    </location>
</feature>
<feature type="compositionally biased region" description="Basic and acidic residues" evidence="4">
    <location>
        <begin position="215"/>
        <end position="226"/>
    </location>
</feature>
<evidence type="ECO:0000313" key="7">
    <source>
        <dbReference type="Proteomes" id="UP000266841"/>
    </source>
</evidence>
<sequence>SMISNDSVVGGDNGEHAIGAGAVEEVHAVGSSPCQAGSGAEEGNNATPSKKNSRTDDEVDDQKERRISNLVLSLSTGSLSRISGMSAGQSTDDYTPSSIKSRNASWNGPLDDADNHYTPTSLIKSRNASWNGPLDDADNHFAPRGRMREPSRHRANASMLGLSTAPRPSSLLHSQNDDKMRPASNIRSGMSGMRVGAIHSTEKDSAEIQNKLGGGRHDDAATESRRSSRASQTSFDERLRRKLEESRPDSESCRGNDRKQSDSAKLLGSEKRSSRVSFCSLPSHESEDNSVREAGHGLGSAKGDTLPSSMTKETTNPKYAVTSFESDINVDADTNRLERRSTSDNASKNPVPKRKSSLSNGDRRPTTLSEEDYREFLNRKLSSRNVGMTYSERKRSGAVNSVNNLPRATANTLEGLPGADLDPQRNSRLDSVDSSYVRSSERRMNGRSLSSFYKLNSIRGVRSDTAGIPDEEEKEWESLKLENNVIIDAQVRASDEDMSRMSSEQTDPATDSHIFLSRKNLEHRRTHCMGSEARHYFTPEELAKIDLEQQQEDSIEVGDVSPEVIVNDAPSTRTRRLSWTNQLSRSMSALTNNSWEGRHPTDPFGAPELNLQMNEPSQQQLRNLADLVEAQDVVQARLVTDDDERDNVETVEAIPVNEKDLTRMEKFRRQMFLVWVPLMVIAGVILASIFATSNRGDEVNGTEPLQSIEKNYDPTLIQVRKEGVLRCGVPNKYGFAAKRLSNEMEGLSVDLCKAVAAAVLGSAYTIDLVEVTSITRFTALANREIDLLLWGDTHTMERGVGFQFSDPYIYDGLGFAGFPAAVACADNFDWIGSCSNLKICVNAGTTHSDVLRDIFPAKYLVLCDTKDVFLETFVDGGCSVIAGEQNDVAEIVVRNYGYANEFGYGTQVLSKEPLAMVTRKDSQSWSDVANWVLRALIQAEVLGVTRDTADNEFPYVEYSTSIGIDFTSALRAVGNYGEIYDRHMEAIVPRKALNVLYSNTGNESSGLHYSHPVGGIGKFRKNLQQDSKISRIFNRGDIICGILSSASQESIEGDFCRALSASLFSSDTTRIKFVALDEAEMQGALDSEIVDVISGADFTIQSDMVTSETASGLSGLAFSQPMYYFTDSEDVSRPGMRPPKAMATSQSFPDWSTYVYWSVANLISSEELGITSSDFREVNTVQLLGEDFEWMFRGAILGVGNYREIYERNAEKLPPRVKENLLNDGSSPQLNCPASWS</sequence>
<keyword evidence="3" id="KW-0732">Signal</keyword>
<feature type="compositionally biased region" description="Polar residues" evidence="4">
    <location>
        <begin position="1223"/>
        <end position="1237"/>
    </location>
</feature>
<dbReference type="PANTHER" id="PTHR30085:SF6">
    <property type="entry name" value="ABC TRANSPORTER GLUTAMINE-BINDING PROTEIN GLNH"/>
    <property type="match status" value="1"/>
</dbReference>
<evidence type="ECO:0000256" key="1">
    <source>
        <dbReference type="ARBA" id="ARBA00010333"/>
    </source>
</evidence>
<dbReference type="GO" id="GO:0006865">
    <property type="term" value="P:amino acid transport"/>
    <property type="evidence" value="ECO:0007669"/>
    <property type="project" value="TreeGrafter"/>
</dbReference>
<reference evidence="6 7" key="1">
    <citation type="journal article" date="2012" name="Genome Biol.">
        <title>Genome and low-iron response of an oceanic diatom adapted to chronic iron limitation.</title>
        <authorList>
            <person name="Lommer M."/>
            <person name="Specht M."/>
            <person name="Roy A.S."/>
            <person name="Kraemer L."/>
            <person name="Andreson R."/>
            <person name="Gutowska M.A."/>
            <person name="Wolf J."/>
            <person name="Bergner S.V."/>
            <person name="Schilhabel M.B."/>
            <person name="Klostermeier U.C."/>
            <person name="Beiko R.G."/>
            <person name="Rosenstiel P."/>
            <person name="Hippler M."/>
            <person name="Laroche J."/>
        </authorList>
    </citation>
    <scope>NUCLEOTIDE SEQUENCE [LARGE SCALE GENOMIC DNA]</scope>
    <source>
        <strain evidence="6 7">CCMP1005</strain>
    </source>
</reference>